<dbReference type="EMBL" id="CM047589">
    <property type="protein sequence ID" value="KAI9919838.1"/>
    <property type="molecule type" value="Genomic_DNA"/>
</dbReference>
<evidence type="ECO:0000313" key="1">
    <source>
        <dbReference type="EMBL" id="KAI9919838.1"/>
    </source>
</evidence>
<evidence type="ECO:0000313" key="2">
    <source>
        <dbReference type="Proteomes" id="UP001163321"/>
    </source>
</evidence>
<dbReference type="Proteomes" id="UP001163321">
    <property type="component" value="Chromosome 10"/>
</dbReference>
<organism evidence="1 2">
    <name type="scientific">Peronosclerospora sorghi</name>
    <dbReference type="NCBI Taxonomy" id="230839"/>
    <lineage>
        <taxon>Eukaryota</taxon>
        <taxon>Sar</taxon>
        <taxon>Stramenopiles</taxon>
        <taxon>Oomycota</taxon>
        <taxon>Peronosporomycetes</taxon>
        <taxon>Peronosporales</taxon>
        <taxon>Peronosporaceae</taxon>
        <taxon>Peronosclerospora</taxon>
    </lineage>
</organism>
<accession>A0ACC0WLT8</accession>
<keyword evidence="2" id="KW-1185">Reference proteome</keyword>
<comment type="caution">
    <text evidence="1">The sequence shown here is derived from an EMBL/GenBank/DDBJ whole genome shotgun (WGS) entry which is preliminary data.</text>
</comment>
<proteinExistence type="predicted"/>
<sequence length="61" mass="6946">MEEQDGIQDNGQAFNQLIPRARAPELFDRCAAGVHARRTYLHVRNRLTRVQTQTLVGDVVI</sequence>
<gene>
    <name evidence="1" type="ORF">PsorP6_015657</name>
</gene>
<name>A0ACC0WLT8_9STRA</name>
<protein>
    <submittedName>
        <fullName evidence="1">Uncharacterized protein</fullName>
    </submittedName>
</protein>
<reference evidence="1 2" key="1">
    <citation type="journal article" date="2022" name="bioRxiv">
        <title>The genome of the oomycete Peronosclerospora sorghi, a cosmopolitan pathogen of maize and sorghum, is inflated with dispersed pseudogenes.</title>
        <authorList>
            <person name="Fletcher K."/>
            <person name="Martin F."/>
            <person name="Isakeit T."/>
            <person name="Cavanaugh K."/>
            <person name="Magill C."/>
            <person name="Michelmore R."/>
        </authorList>
    </citation>
    <scope>NUCLEOTIDE SEQUENCE [LARGE SCALE GENOMIC DNA]</scope>
    <source>
        <strain evidence="1">P6</strain>
    </source>
</reference>